<comment type="caution">
    <text evidence="4">The sequence shown here is derived from an EMBL/GenBank/DDBJ whole genome shotgun (WGS) entry which is preliminary data.</text>
</comment>
<dbReference type="Proteomes" id="UP000196329">
    <property type="component" value="Unassembled WGS sequence"/>
</dbReference>
<dbReference type="InterPro" id="IPR050748">
    <property type="entry name" value="Glycosyltrans_8_dom-fam"/>
</dbReference>
<evidence type="ECO:0000256" key="3">
    <source>
        <dbReference type="ARBA" id="ARBA00022723"/>
    </source>
</evidence>
<evidence type="ECO:0000313" key="5">
    <source>
        <dbReference type="Proteomes" id="UP000196329"/>
    </source>
</evidence>
<dbReference type="GO" id="GO:0016757">
    <property type="term" value="F:glycosyltransferase activity"/>
    <property type="evidence" value="ECO:0007669"/>
    <property type="project" value="UniProtKB-KW"/>
</dbReference>
<dbReference type="Gene3D" id="3.90.550.10">
    <property type="entry name" value="Spore Coat Polysaccharide Biosynthesis Protein SpsA, Chain A"/>
    <property type="match status" value="1"/>
</dbReference>
<dbReference type="Pfam" id="PF01501">
    <property type="entry name" value="Glyco_transf_8"/>
    <property type="match status" value="1"/>
</dbReference>
<accession>A0A1Y3UZQ9</accession>
<proteinExistence type="predicted"/>
<dbReference type="SUPFAM" id="SSF53448">
    <property type="entry name" value="Nucleotide-diphospho-sugar transferases"/>
    <property type="match status" value="1"/>
</dbReference>
<protein>
    <recommendedName>
        <fullName evidence="6">Glycosyltransferase family 8 protein</fullName>
    </recommendedName>
</protein>
<organism evidence="4 5">
    <name type="scientific">Bacteroides uniformis</name>
    <dbReference type="NCBI Taxonomy" id="820"/>
    <lineage>
        <taxon>Bacteria</taxon>
        <taxon>Pseudomonadati</taxon>
        <taxon>Bacteroidota</taxon>
        <taxon>Bacteroidia</taxon>
        <taxon>Bacteroidales</taxon>
        <taxon>Bacteroidaceae</taxon>
        <taxon>Bacteroides</taxon>
    </lineage>
</organism>
<keyword evidence="3" id="KW-0479">Metal-binding</keyword>
<dbReference type="PANTHER" id="PTHR13778:SF47">
    <property type="entry name" value="LIPOPOLYSACCHARIDE 1,3-GALACTOSYLTRANSFERASE"/>
    <property type="match status" value="1"/>
</dbReference>
<name>A0A1Y3UZQ9_BACUN</name>
<evidence type="ECO:0000313" key="4">
    <source>
        <dbReference type="EMBL" id="OUN54312.1"/>
    </source>
</evidence>
<keyword evidence="2" id="KW-0808">Transferase</keyword>
<dbReference type="PANTHER" id="PTHR13778">
    <property type="entry name" value="GLYCOSYLTRANSFERASE 8 DOMAIN-CONTAINING PROTEIN"/>
    <property type="match status" value="1"/>
</dbReference>
<evidence type="ECO:0000256" key="2">
    <source>
        <dbReference type="ARBA" id="ARBA00022679"/>
    </source>
</evidence>
<dbReference type="InterPro" id="IPR002495">
    <property type="entry name" value="Glyco_trans_8"/>
</dbReference>
<reference evidence="5" key="1">
    <citation type="submission" date="2017-04" db="EMBL/GenBank/DDBJ databases">
        <title>Function of individual gut microbiota members based on whole genome sequencing of pure cultures obtained from chicken caecum.</title>
        <authorList>
            <person name="Medvecky M."/>
            <person name="Cejkova D."/>
            <person name="Polansky O."/>
            <person name="Karasova D."/>
            <person name="Kubasova T."/>
            <person name="Cizek A."/>
            <person name="Rychlik I."/>
        </authorList>
    </citation>
    <scope>NUCLEOTIDE SEQUENCE [LARGE SCALE GENOMIC DNA]</scope>
    <source>
        <strain evidence="5">An67</strain>
    </source>
</reference>
<gene>
    <name evidence="4" type="ORF">B5G17_11970</name>
</gene>
<dbReference type="EMBL" id="NFHS01000005">
    <property type="protein sequence ID" value="OUN54312.1"/>
    <property type="molecule type" value="Genomic_DNA"/>
</dbReference>
<dbReference type="GO" id="GO:0046872">
    <property type="term" value="F:metal ion binding"/>
    <property type="evidence" value="ECO:0007669"/>
    <property type="project" value="UniProtKB-KW"/>
</dbReference>
<dbReference type="AlphaFoldDB" id="A0A1Y3UZQ9"/>
<evidence type="ECO:0008006" key="6">
    <source>
        <dbReference type="Google" id="ProtNLM"/>
    </source>
</evidence>
<evidence type="ECO:0000256" key="1">
    <source>
        <dbReference type="ARBA" id="ARBA00022676"/>
    </source>
</evidence>
<keyword evidence="1" id="KW-0328">Glycosyltransferase</keyword>
<dbReference type="RefSeq" id="WP_087332864.1">
    <property type="nucleotide sequence ID" value="NZ_NFHS01000005.1"/>
</dbReference>
<dbReference type="CDD" id="cd04194">
    <property type="entry name" value="GT8_A4GalT_like"/>
    <property type="match status" value="1"/>
</dbReference>
<sequence>MIDIVCNIDENYVEYCGVMLSSLFVHNPQEAFKIHAINSNVTLSQKKRLSEFCQKFNTEIRFYDVDFSSIKDFPIKSKDHLSLAAYLRLFMGELLPNTIDKVLYLDCDLMVVSSIKELWETNIDNMALAAVEERPPFDTNSPSSLGYPVEYSYFNSGVMLINLKKWREKKLLEHCKKFIANNYNIIRLHDQDVLNALLYQQRIFLPIRWNIMDFFLFTKPLIQPRRIADLHTAIDHPAIIHFTGKRKPWLHSCDSPYRNQYLALARQYQWNVIIWQESIRYYIRKVWYVTLTNIHLKHKRTISIK</sequence>
<dbReference type="InterPro" id="IPR029044">
    <property type="entry name" value="Nucleotide-diphossugar_trans"/>
</dbReference>